<feature type="region of interest" description="Disordered" evidence="1">
    <location>
        <begin position="48"/>
        <end position="75"/>
    </location>
</feature>
<keyword evidence="3" id="KW-1185">Reference proteome</keyword>
<accession>A0A1W2FTP0</accession>
<evidence type="ECO:0000313" key="3">
    <source>
        <dbReference type="Proteomes" id="UP000192674"/>
    </source>
</evidence>
<gene>
    <name evidence="2" type="ORF">SAMN05661093_09059</name>
</gene>
<feature type="compositionally biased region" description="Low complexity" evidence="1">
    <location>
        <begin position="48"/>
        <end position="68"/>
    </location>
</feature>
<organism evidence="2 3">
    <name type="scientific">Kibdelosporangium aridum</name>
    <dbReference type="NCBI Taxonomy" id="2030"/>
    <lineage>
        <taxon>Bacteria</taxon>
        <taxon>Bacillati</taxon>
        <taxon>Actinomycetota</taxon>
        <taxon>Actinomycetes</taxon>
        <taxon>Pseudonocardiales</taxon>
        <taxon>Pseudonocardiaceae</taxon>
        <taxon>Kibdelosporangium</taxon>
    </lineage>
</organism>
<reference evidence="2 3" key="1">
    <citation type="submission" date="2017-04" db="EMBL/GenBank/DDBJ databases">
        <authorList>
            <person name="Afonso C.L."/>
            <person name="Miller P.J."/>
            <person name="Scott M.A."/>
            <person name="Spackman E."/>
            <person name="Goraichik I."/>
            <person name="Dimitrov K.M."/>
            <person name="Suarez D.L."/>
            <person name="Swayne D.E."/>
        </authorList>
    </citation>
    <scope>NUCLEOTIDE SEQUENCE [LARGE SCALE GENOMIC DNA]</scope>
    <source>
        <strain evidence="2 3">DSM 43828</strain>
    </source>
</reference>
<sequence>MVDKSLIRPLGRGQLARALACAAMTRRWVVSISTLSFLAVGCAANENPPAAQPPAANSSSTSLTTSNTGQQSAPITAACPLLSNDDLTRLLNNGKDAKLTPTERKPEDDDGNKIYRCAYTRGGNTALELIAREFPATNGRSAASAIDSMSQAAKSKPTPVSGVGETAVFYETSDGTGVLLAGAKHSGDNVRLIALTGPKVLPQQKLTEVAAAVMARL</sequence>
<evidence type="ECO:0000313" key="2">
    <source>
        <dbReference type="EMBL" id="SMD25347.1"/>
    </source>
</evidence>
<protein>
    <recommendedName>
        <fullName evidence="4">DUF3558 domain-containing protein</fullName>
    </recommendedName>
</protein>
<evidence type="ECO:0008006" key="4">
    <source>
        <dbReference type="Google" id="ProtNLM"/>
    </source>
</evidence>
<name>A0A1W2FTP0_KIBAR</name>
<dbReference type="AlphaFoldDB" id="A0A1W2FTP0"/>
<dbReference type="EMBL" id="FWXV01000011">
    <property type="protein sequence ID" value="SMD25347.1"/>
    <property type="molecule type" value="Genomic_DNA"/>
</dbReference>
<evidence type="ECO:0000256" key="1">
    <source>
        <dbReference type="SAM" id="MobiDB-lite"/>
    </source>
</evidence>
<proteinExistence type="predicted"/>
<dbReference type="Proteomes" id="UP000192674">
    <property type="component" value="Unassembled WGS sequence"/>
</dbReference>